<proteinExistence type="predicted"/>
<sequence length="321" mass="37495">MFKFKFFFTASTLLIGIFVILSSVFFVNVSDYIINYVANSLSNDNNLEPLTEHEIRLNVFFFIAVGSIYSLLGFKKVRLKIFTFLNEFIDIDKVRLFLLSDKYTTKSHSYFSFALSSIIGLLLTLYFLFMGSPPGEGILENSTSVLFLISACIFILSITESVFIKKYTQDRRAIIYLLAFLTAFMIFVFMEEFSWGQRVFNLKSNDMFLTYNFQQEITFHNFFNPFFPLIYSAFGFSVLLFSISSWFFSYPLKSRLKSIFDPHPSLIILILIMCSFSFSNEREFFEEFFAFFTIFYSIRVFLCIRYPSTQPPPLLVATGRC</sequence>
<keyword evidence="1" id="KW-0472">Membrane</keyword>
<accession>A0A382A2L0</accession>
<dbReference type="AlphaFoldDB" id="A0A382A2L0"/>
<feature type="transmembrane region" description="Helical" evidence="1">
    <location>
        <begin position="55"/>
        <end position="74"/>
    </location>
</feature>
<gene>
    <name evidence="2" type="ORF">METZ01_LOCUS148629</name>
</gene>
<protein>
    <submittedName>
        <fullName evidence="2">Uncharacterized protein</fullName>
    </submittedName>
</protein>
<reference evidence="2" key="1">
    <citation type="submission" date="2018-05" db="EMBL/GenBank/DDBJ databases">
        <authorList>
            <person name="Lanie J.A."/>
            <person name="Ng W.-L."/>
            <person name="Kazmierczak K.M."/>
            <person name="Andrzejewski T.M."/>
            <person name="Davidsen T.M."/>
            <person name="Wayne K.J."/>
            <person name="Tettelin H."/>
            <person name="Glass J.I."/>
            <person name="Rusch D."/>
            <person name="Podicherti R."/>
            <person name="Tsui H.-C.T."/>
            <person name="Winkler M.E."/>
        </authorList>
    </citation>
    <scope>NUCLEOTIDE SEQUENCE</scope>
</reference>
<feature type="transmembrane region" description="Helical" evidence="1">
    <location>
        <begin position="173"/>
        <end position="190"/>
    </location>
</feature>
<organism evidence="2">
    <name type="scientific">marine metagenome</name>
    <dbReference type="NCBI Taxonomy" id="408172"/>
    <lineage>
        <taxon>unclassified sequences</taxon>
        <taxon>metagenomes</taxon>
        <taxon>ecological metagenomes</taxon>
    </lineage>
</organism>
<keyword evidence="1" id="KW-1133">Transmembrane helix</keyword>
<evidence type="ECO:0000313" key="2">
    <source>
        <dbReference type="EMBL" id="SVA95775.1"/>
    </source>
</evidence>
<feature type="transmembrane region" description="Helical" evidence="1">
    <location>
        <begin position="229"/>
        <end position="248"/>
    </location>
</feature>
<feature type="transmembrane region" description="Helical" evidence="1">
    <location>
        <begin position="144"/>
        <end position="164"/>
    </location>
</feature>
<evidence type="ECO:0000256" key="1">
    <source>
        <dbReference type="SAM" id="Phobius"/>
    </source>
</evidence>
<dbReference type="EMBL" id="UINC01023665">
    <property type="protein sequence ID" value="SVA95775.1"/>
    <property type="molecule type" value="Genomic_DNA"/>
</dbReference>
<name>A0A382A2L0_9ZZZZ</name>
<keyword evidence="1" id="KW-0812">Transmembrane</keyword>
<feature type="transmembrane region" description="Helical" evidence="1">
    <location>
        <begin position="12"/>
        <end position="35"/>
    </location>
</feature>
<feature type="transmembrane region" description="Helical" evidence="1">
    <location>
        <begin position="110"/>
        <end position="129"/>
    </location>
</feature>